<feature type="transmembrane region" description="Helical" evidence="1">
    <location>
        <begin position="68"/>
        <end position="86"/>
    </location>
</feature>
<evidence type="ECO:0000313" key="4">
    <source>
        <dbReference type="EMBL" id="UVE48980.1"/>
    </source>
</evidence>
<evidence type="ECO:0000313" key="5">
    <source>
        <dbReference type="Proteomes" id="UP000183894"/>
    </source>
</evidence>
<dbReference type="GeneID" id="74528935"/>
<gene>
    <name evidence="4" type="ORF">KU306_08505</name>
    <name evidence="3" type="ORF">SAMN04488691_101413</name>
</gene>
<reference evidence="4" key="2">
    <citation type="submission" date="2021-07" db="EMBL/GenBank/DDBJ databases">
        <title>Studies on halocins as antimicrobial molecules from haloarchaea.</title>
        <authorList>
            <person name="Kumar S."/>
            <person name="Khare S.K."/>
        </authorList>
    </citation>
    <scope>NUCLEOTIDE SEQUENCE</scope>
    <source>
        <strain evidence="4">NCIM 5678</strain>
    </source>
</reference>
<dbReference type="Pfam" id="PF24460">
    <property type="entry name" value="DUF7575"/>
    <property type="match status" value="1"/>
</dbReference>
<evidence type="ECO:0000313" key="3">
    <source>
        <dbReference type="EMBL" id="SEK42144.1"/>
    </source>
</evidence>
<evidence type="ECO:0000259" key="2">
    <source>
        <dbReference type="Pfam" id="PF24460"/>
    </source>
</evidence>
<reference evidence="3 5" key="1">
    <citation type="submission" date="2016-10" db="EMBL/GenBank/DDBJ databases">
        <authorList>
            <person name="de Groot N.N."/>
        </authorList>
    </citation>
    <scope>NUCLEOTIDE SEQUENCE [LARGE SCALE GENOMIC DNA]</scope>
    <source>
        <strain evidence="3 5">CDM_5</strain>
    </source>
</reference>
<dbReference type="AlphaFoldDB" id="A0A1H7GVS2"/>
<dbReference type="EMBL" id="CP078063">
    <property type="protein sequence ID" value="UVE48980.1"/>
    <property type="molecule type" value="Genomic_DNA"/>
</dbReference>
<keyword evidence="1" id="KW-0472">Membrane</keyword>
<dbReference type="EMBL" id="FOAD01000001">
    <property type="protein sequence ID" value="SEK42144.1"/>
    <property type="molecule type" value="Genomic_DNA"/>
</dbReference>
<feature type="transmembrane region" description="Helical" evidence="1">
    <location>
        <begin position="12"/>
        <end position="31"/>
    </location>
</feature>
<dbReference type="InterPro" id="IPR055997">
    <property type="entry name" value="DUF7575"/>
</dbReference>
<sequence length="132" mass="14105">MADARRRALVAALVGILGASLGIAGAGHVYLREWRRAIAWFTFVVGAGLVLLSAFADPATATLSELPTEVTVPIVGLLFLSALDAYRIGMRGPGHQQNDGQPTCPACGGGLDRNLDFCPWCAEELEWHTEEQ</sequence>
<feature type="domain" description="DUF7575" evidence="2">
    <location>
        <begin position="100"/>
        <end position="126"/>
    </location>
</feature>
<name>A0A1H7GVS2_HALLR</name>
<evidence type="ECO:0000313" key="6">
    <source>
        <dbReference type="Proteomes" id="UP001058330"/>
    </source>
</evidence>
<dbReference type="Proteomes" id="UP000183894">
    <property type="component" value="Unassembled WGS sequence"/>
</dbReference>
<evidence type="ECO:0000256" key="1">
    <source>
        <dbReference type="SAM" id="Phobius"/>
    </source>
</evidence>
<proteinExistence type="predicted"/>
<keyword evidence="1" id="KW-1133">Transmembrane helix</keyword>
<dbReference type="RefSeq" id="WP_007545217.1">
    <property type="nucleotide sequence ID" value="NZ_CP078063.1"/>
</dbReference>
<keyword evidence="1" id="KW-0812">Transmembrane</keyword>
<protein>
    <submittedName>
        <fullName evidence="4">Zinc ribbon domain-containing protein</fullName>
    </submittedName>
</protein>
<accession>A0A1H7GVS2</accession>
<organism evidence="3 5">
    <name type="scientific">Haloferax larsenii</name>
    <dbReference type="NCBI Taxonomy" id="302484"/>
    <lineage>
        <taxon>Archaea</taxon>
        <taxon>Methanobacteriati</taxon>
        <taxon>Methanobacteriota</taxon>
        <taxon>Stenosarchaea group</taxon>
        <taxon>Halobacteria</taxon>
        <taxon>Halobacteriales</taxon>
        <taxon>Haloferacaceae</taxon>
        <taxon>Haloferax</taxon>
    </lineage>
</organism>
<dbReference type="Proteomes" id="UP001058330">
    <property type="component" value="Chromosome"/>
</dbReference>
<keyword evidence="6" id="KW-1185">Reference proteome</keyword>
<dbReference type="OrthoDB" id="204947at2157"/>
<feature type="transmembrane region" description="Helical" evidence="1">
    <location>
        <begin position="38"/>
        <end position="56"/>
    </location>
</feature>